<dbReference type="Gene3D" id="3.30.420.40">
    <property type="match status" value="1"/>
</dbReference>
<dbReference type="NCBIfam" id="TIGR03123">
    <property type="entry name" value="one_C_unchar_1"/>
    <property type="match status" value="1"/>
</dbReference>
<dbReference type="SUPFAM" id="SSF53067">
    <property type="entry name" value="Actin-like ATPase domain"/>
    <property type="match status" value="1"/>
</dbReference>
<dbReference type="InterPro" id="IPR043129">
    <property type="entry name" value="ATPase_NBD"/>
</dbReference>
<dbReference type="GO" id="GO:0016787">
    <property type="term" value="F:hydrolase activity"/>
    <property type="evidence" value="ECO:0007669"/>
    <property type="project" value="InterPro"/>
</dbReference>
<feature type="domain" description="Hydantoinase A/oxoprolinase" evidence="1">
    <location>
        <begin position="52"/>
        <end position="321"/>
    </location>
</feature>
<keyword evidence="3" id="KW-1185">Reference proteome</keyword>
<dbReference type="EMBL" id="FOUJ01000001">
    <property type="protein sequence ID" value="SFM14915.1"/>
    <property type="molecule type" value="Genomic_DNA"/>
</dbReference>
<proteinExistence type="predicted"/>
<dbReference type="InterPro" id="IPR002821">
    <property type="entry name" value="Hydantoinase_A"/>
</dbReference>
<gene>
    <name evidence="2" type="ORF">SAMN04488696_0055</name>
</gene>
<name>A0A1I4NHS2_9EURY</name>
<sequence length="329" mass="35879">MRIIGIDIGGANTKIASADGEIIELHYIPLWKDTTLPTSLEDIANELRPDKVSVVMTGELADCFEDKLQGIGFIMRSVNDAFDCEVRYIDSNGHFYEDTGNLRDLAAANWAASTRLIGSEIGDCLFVDVGSTTSDIIPIKDGKHVAGLTDFSRLVRSELFYAGTLRTNIAYLLEKVNVASGECNIASELFSTTADAYLLLGDITEELYTCETADGAGKTRTDAMRRLARVVCADLSEISPEEIYNIAQQIKERQITLLSEAIAVVAEKNGLNRIVSAGLGEFLIKEAATRLGFECTSVADIWGADTSKVFPAYAAARILEEDIDNPRKE</sequence>
<dbReference type="InterPro" id="IPR002756">
    <property type="entry name" value="MfnF"/>
</dbReference>
<dbReference type="STRING" id="487685.SAMN04488696_0055"/>
<organism evidence="2 3">
    <name type="scientific">Methanolobus profundi</name>
    <dbReference type="NCBI Taxonomy" id="487685"/>
    <lineage>
        <taxon>Archaea</taxon>
        <taxon>Methanobacteriati</taxon>
        <taxon>Methanobacteriota</taxon>
        <taxon>Stenosarchaea group</taxon>
        <taxon>Methanomicrobia</taxon>
        <taxon>Methanosarcinales</taxon>
        <taxon>Methanosarcinaceae</taxon>
        <taxon>Methanolobus</taxon>
    </lineage>
</organism>
<protein>
    <recommendedName>
        <fullName evidence="1">Hydantoinase A/oxoprolinase domain-containing protein</fullName>
    </recommendedName>
</protein>
<evidence type="ECO:0000313" key="2">
    <source>
        <dbReference type="EMBL" id="SFM14915.1"/>
    </source>
</evidence>
<dbReference type="Proteomes" id="UP000198535">
    <property type="component" value="Unassembled WGS sequence"/>
</dbReference>
<dbReference type="AlphaFoldDB" id="A0A1I4NHS2"/>
<dbReference type="RefSeq" id="WP_091931573.1">
    <property type="nucleotide sequence ID" value="NZ_FOUJ01000001.1"/>
</dbReference>
<evidence type="ECO:0000259" key="1">
    <source>
        <dbReference type="Pfam" id="PF01968"/>
    </source>
</evidence>
<dbReference type="OrthoDB" id="148086at2157"/>
<evidence type="ECO:0000313" key="3">
    <source>
        <dbReference type="Proteomes" id="UP000198535"/>
    </source>
</evidence>
<accession>A0A1I4NHS2</accession>
<dbReference type="Pfam" id="PF01968">
    <property type="entry name" value="Hydantoinase_A"/>
    <property type="match status" value="1"/>
</dbReference>
<dbReference type="Gene3D" id="3.30.420.190">
    <property type="entry name" value="conserved archaeal protein q6m145"/>
    <property type="match status" value="1"/>
</dbReference>
<reference evidence="3" key="1">
    <citation type="submission" date="2016-10" db="EMBL/GenBank/DDBJ databases">
        <authorList>
            <person name="Varghese N."/>
            <person name="Submissions S."/>
        </authorList>
    </citation>
    <scope>NUCLEOTIDE SEQUENCE [LARGE SCALE GENOMIC DNA]</scope>
    <source>
        <strain evidence="3">Mob M</strain>
    </source>
</reference>